<dbReference type="Pfam" id="PF04290">
    <property type="entry name" value="DctQ"/>
    <property type="match status" value="1"/>
</dbReference>
<dbReference type="AlphaFoldDB" id="A0A1G8K8E2"/>
<evidence type="ECO:0000259" key="10">
    <source>
        <dbReference type="Pfam" id="PF04290"/>
    </source>
</evidence>
<comment type="subcellular location">
    <subcellularLocation>
        <location evidence="1">Cell inner membrane</location>
        <topology evidence="1">Multi-pass membrane protein</topology>
    </subcellularLocation>
</comment>
<protein>
    <submittedName>
        <fullName evidence="11">TRAP-type C4-dicarboxylate transport system, small permease component</fullName>
    </submittedName>
</protein>
<dbReference type="GO" id="GO:0005886">
    <property type="term" value="C:plasma membrane"/>
    <property type="evidence" value="ECO:0007669"/>
    <property type="project" value="UniProtKB-SubCell"/>
</dbReference>
<dbReference type="Proteomes" id="UP000183255">
    <property type="component" value="Unassembled WGS sequence"/>
</dbReference>
<keyword evidence="5 9" id="KW-0812">Transmembrane</keyword>
<evidence type="ECO:0000313" key="12">
    <source>
        <dbReference type="Proteomes" id="UP000183255"/>
    </source>
</evidence>
<gene>
    <name evidence="11" type="ORF">SAMN05421804_102234</name>
</gene>
<evidence type="ECO:0000256" key="4">
    <source>
        <dbReference type="ARBA" id="ARBA00022519"/>
    </source>
</evidence>
<proteinExistence type="inferred from homology"/>
<dbReference type="InterPro" id="IPR007387">
    <property type="entry name" value="TRAP_DctQ"/>
</dbReference>
<keyword evidence="2" id="KW-0813">Transport</keyword>
<keyword evidence="4" id="KW-0997">Cell inner membrane</keyword>
<dbReference type="EMBL" id="FNDZ01000002">
    <property type="protein sequence ID" value="SDI39728.1"/>
    <property type="molecule type" value="Genomic_DNA"/>
</dbReference>
<sequence>MDKKNVGLNWLLNIDLIVAGVSLAILVSITLLGALSRYFLNNPFTWMEELQLLLEVWVVFLGAGYAFRVGGHVAIELLVDALPEKMQKVMEIIIAAVVLVTMGYLLYQSFGYFQLFERSGRTTSIMQIPYTFIYGIVPISCINIILSFVYVFVKKLRGIDITKGVEM</sequence>
<feature type="transmembrane region" description="Helical" evidence="9">
    <location>
        <begin position="12"/>
        <end position="36"/>
    </location>
</feature>
<dbReference type="PANTHER" id="PTHR35011">
    <property type="entry name" value="2,3-DIKETO-L-GULONATE TRAP TRANSPORTER SMALL PERMEASE PROTEIN YIAM"/>
    <property type="match status" value="1"/>
</dbReference>
<evidence type="ECO:0000313" key="11">
    <source>
        <dbReference type="EMBL" id="SDI39728.1"/>
    </source>
</evidence>
<dbReference type="GO" id="GO:0022857">
    <property type="term" value="F:transmembrane transporter activity"/>
    <property type="evidence" value="ECO:0007669"/>
    <property type="project" value="TreeGrafter"/>
</dbReference>
<keyword evidence="3" id="KW-1003">Cell membrane</keyword>
<feature type="transmembrane region" description="Helical" evidence="9">
    <location>
        <begin position="56"/>
        <end position="79"/>
    </location>
</feature>
<dbReference type="GO" id="GO:0015740">
    <property type="term" value="P:C4-dicarboxylate transport"/>
    <property type="evidence" value="ECO:0007669"/>
    <property type="project" value="TreeGrafter"/>
</dbReference>
<evidence type="ECO:0000256" key="5">
    <source>
        <dbReference type="ARBA" id="ARBA00022692"/>
    </source>
</evidence>
<dbReference type="RefSeq" id="WP_051651746.1">
    <property type="nucleotide sequence ID" value="NZ_FNDZ01000002.1"/>
</dbReference>
<evidence type="ECO:0000256" key="3">
    <source>
        <dbReference type="ARBA" id="ARBA00022475"/>
    </source>
</evidence>
<organism evidence="11 12">
    <name type="scientific">Proteiniclasticum ruminis</name>
    <dbReference type="NCBI Taxonomy" id="398199"/>
    <lineage>
        <taxon>Bacteria</taxon>
        <taxon>Bacillati</taxon>
        <taxon>Bacillota</taxon>
        <taxon>Clostridia</taxon>
        <taxon>Eubacteriales</taxon>
        <taxon>Clostridiaceae</taxon>
        <taxon>Proteiniclasticum</taxon>
    </lineage>
</organism>
<evidence type="ECO:0000256" key="6">
    <source>
        <dbReference type="ARBA" id="ARBA00022989"/>
    </source>
</evidence>
<evidence type="ECO:0000256" key="8">
    <source>
        <dbReference type="ARBA" id="ARBA00038436"/>
    </source>
</evidence>
<evidence type="ECO:0000256" key="9">
    <source>
        <dbReference type="SAM" id="Phobius"/>
    </source>
</evidence>
<evidence type="ECO:0000256" key="1">
    <source>
        <dbReference type="ARBA" id="ARBA00004429"/>
    </source>
</evidence>
<feature type="domain" description="Tripartite ATP-independent periplasmic transporters DctQ component" evidence="10">
    <location>
        <begin position="27"/>
        <end position="157"/>
    </location>
</feature>
<name>A0A1G8K8E2_9CLOT</name>
<keyword evidence="7 9" id="KW-0472">Membrane</keyword>
<reference evidence="11 12" key="1">
    <citation type="submission" date="2016-10" db="EMBL/GenBank/DDBJ databases">
        <authorList>
            <person name="de Groot N.N."/>
        </authorList>
    </citation>
    <scope>NUCLEOTIDE SEQUENCE [LARGE SCALE GENOMIC DNA]</scope>
    <source>
        <strain evidence="11 12">CGMCC 1.5058</strain>
    </source>
</reference>
<feature type="transmembrane region" description="Helical" evidence="9">
    <location>
        <begin position="130"/>
        <end position="153"/>
    </location>
</feature>
<accession>A0A1G8K8E2</accession>
<dbReference type="InterPro" id="IPR055348">
    <property type="entry name" value="DctQ"/>
</dbReference>
<keyword evidence="6 9" id="KW-1133">Transmembrane helix</keyword>
<feature type="transmembrane region" description="Helical" evidence="9">
    <location>
        <begin position="91"/>
        <end position="110"/>
    </location>
</feature>
<evidence type="ECO:0000256" key="2">
    <source>
        <dbReference type="ARBA" id="ARBA00022448"/>
    </source>
</evidence>
<dbReference type="PANTHER" id="PTHR35011:SF2">
    <property type="entry name" value="2,3-DIKETO-L-GULONATE TRAP TRANSPORTER SMALL PERMEASE PROTEIN YIAM"/>
    <property type="match status" value="1"/>
</dbReference>
<comment type="similarity">
    <text evidence="8">Belongs to the TRAP transporter small permease family.</text>
</comment>
<evidence type="ECO:0000256" key="7">
    <source>
        <dbReference type="ARBA" id="ARBA00023136"/>
    </source>
</evidence>